<comment type="caution">
    <text evidence="2">The sequence shown here is derived from an EMBL/GenBank/DDBJ whole genome shotgun (WGS) entry which is preliminary data.</text>
</comment>
<evidence type="ECO:0000313" key="3">
    <source>
        <dbReference type="Proteomes" id="UP000723463"/>
    </source>
</evidence>
<reference evidence="2" key="1">
    <citation type="journal article" date="2020" name="Fungal Divers.">
        <title>Resolving the Mortierellaceae phylogeny through synthesis of multi-gene phylogenetics and phylogenomics.</title>
        <authorList>
            <person name="Vandepol N."/>
            <person name="Liber J."/>
            <person name="Desiro A."/>
            <person name="Na H."/>
            <person name="Kennedy M."/>
            <person name="Barry K."/>
            <person name="Grigoriev I.V."/>
            <person name="Miller A.N."/>
            <person name="O'Donnell K."/>
            <person name="Stajich J.E."/>
            <person name="Bonito G."/>
        </authorList>
    </citation>
    <scope>NUCLEOTIDE SEQUENCE</scope>
    <source>
        <strain evidence="2">NRRL 2591</strain>
    </source>
</reference>
<evidence type="ECO:0000256" key="1">
    <source>
        <dbReference type="SAM" id="SignalP"/>
    </source>
</evidence>
<accession>A0A9P6EYS4</accession>
<dbReference type="AlphaFoldDB" id="A0A9P6EYS4"/>
<sequence length="220" mass="25316">MKTTFAFLAALILPSVALAEHYICTRVFEPFIGQMVHIVIIDNFHNILMKESKNFASANHFTIKNGRGRFDMTKLGNQWSALFDDQDWGTFNFQETWTGSSMDTFRTGCYDVAYSQYYDLAQILKPLGRYGQITRIFIMSRLNTMSALLDKLRFRSRTSERSDTATETPYVNFDQLTRHAEGLDIDANAPYIHTMQNLDRTIPSNMGQFSLLKKCMTLDP</sequence>
<keyword evidence="1" id="KW-0732">Signal</keyword>
<proteinExistence type="predicted"/>
<keyword evidence="3" id="KW-1185">Reference proteome</keyword>
<dbReference type="Proteomes" id="UP000723463">
    <property type="component" value="Unassembled WGS sequence"/>
</dbReference>
<gene>
    <name evidence="2" type="ORF">EC957_007129</name>
</gene>
<feature type="signal peptide" evidence="1">
    <location>
        <begin position="1"/>
        <end position="19"/>
    </location>
</feature>
<feature type="chain" id="PRO_5040431502" evidence="1">
    <location>
        <begin position="20"/>
        <end position="220"/>
    </location>
</feature>
<name>A0A9P6EYS4_9FUNG</name>
<evidence type="ECO:0000313" key="2">
    <source>
        <dbReference type="EMBL" id="KAF9538159.1"/>
    </source>
</evidence>
<organism evidence="2 3">
    <name type="scientific">Mortierella hygrophila</name>
    <dbReference type="NCBI Taxonomy" id="979708"/>
    <lineage>
        <taxon>Eukaryota</taxon>
        <taxon>Fungi</taxon>
        <taxon>Fungi incertae sedis</taxon>
        <taxon>Mucoromycota</taxon>
        <taxon>Mortierellomycotina</taxon>
        <taxon>Mortierellomycetes</taxon>
        <taxon>Mortierellales</taxon>
        <taxon>Mortierellaceae</taxon>
        <taxon>Mortierella</taxon>
    </lineage>
</organism>
<protein>
    <submittedName>
        <fullName evidence="2">Uncharacterized protein</fullName>
    </submittedName>
</protein>
<dbReference type="EMBL" id="JAAAXW010000329">
    <property type="protein sequence ID" value="KAF9538159.1"/>
    <property type="molecule type" value="Genomic_DNA"/>
</dbReference>